<evidence type="ECO:0000256" key="1">
    <source>
        <dbReference type="ARBA" id="ARBA00022737"/>
    </source>
</evidence>
<dbReference type="Gene3D" id="1.25.10.10">
    <property type="entry name" value="Leucine-rich Repeat Variant"/>
    <property type="match status" value="2"/>
</dbReference>
<accession>A0AAW1NLH5</accession>
<dbReference type="PANTHER" id="PTHR13102:SF0">
    <property type="entry name" value="NUCLEOLAR PROTEIN 9"/>
    <property type="match status" value="1"/>
</dbReference>
<dbReference type="InterPro" id="IPR040000">
    <property type="entry name" value="NOP9"/>
</dbReference>
<evidence type="ECO:0000313" key="2">
    <source>
        <dbReference type="EMBL" id="KAK9758830.1"/>
    </source>
</evidence>
<reference evidence="2 3" key="1">
    <citation type="journal article" date="2024" name="BMC Genomics">
        <title>De novo assembly and annotation of Popillia japonica's genome with initial clues to its potential as an invasive pest.</title>
        <authorList>
            <person name="Cucini C."/>
            <person name="Boschi S."/>
            <person name="Funari R."/>
            <person name="Cardaioli E."/>
            <person name="Iannotti N."/>
            <person name="Marturano G."/>
            <person name="Paoli F."/>
            <person name="Bruttini M."/>
            <person name="Carapelli A."/>
            <person name="Frati F."/>
            <person name="Nardi F."/>
        </authorList>
    </citation>
    <scope>NUCLEOTIDE SEQUENCE [LARGE SCALE GENOMIC DNA]</scope>
    <source>
        <strain evidence="2">DMR45628</strain>
    </source>
</reference>
<dbReference type="InterPro" id="IPR016024">
    <property type="entry name" value="ARM-type_fold"/>
</dbReference>
<proteinExistence type="predicted"/>
<keyword evidence="1" id="KW-0677">Repeat</keyword>
<dbReference type="GO" id="GO:0000480">
    <property type="term" value="P:endonucleolytic cleavage in 5'-ETS of tricistronic rRNA transcript (SSU-rRNA, 5.8S rRNA, LSU-rRNA)"/>
    <property type="evidence" value="ECO:0007669"/>
    <property type="project" value="TreeGrafter"/>
</dbReference>
<gene>
    <name evidence="2" type="ORF">QE152_g590</name>
</gene>
<dbReference type="GO" id="GO:0005730">
    <property type="term" value="C:nucleolus"/>
    <property type="evidence" value="ECO:0007669"/>
    <property type="project" value="TreeGrafter"/>
</dbReference>
<dbReference type="AlphaFoldDB" id="A0AAW1NLH5"/>
<dbReference type="PANTHER" id="PTHR13102">
    <property type="entry name" value="NUCLEOLAR PROTEIN 9"/>
    <property type="match status" value="1"/>
</dbReference>
<dbReference type="Pfam" id="PF22493">
    <property type="entry name" value="PUF_NOP9"/>
    <property type="match status" value="2"/>
</dbReference>
<dbReference type="GO" id="GO:0030688">
    <property type="term" value="C:preribosome, small subunit precursor"/>
    <property type="evidence" value="ECO:0007669"/>
    <property type="project" value="TreeGrafter"/>
</dbReference>
<protein>
    <submittedName>
        <fullName evidence="2">Pumilio-family RNA binding repeat</fullName>
    </submittedName>
</protein>
<organism evidence="2 3">
    <name type="scientific">Popillia japonica</name>
    <name type="common">Japanese beetle</name>
    <dbReference type="NCBI Taxonomy" id="7064"/>
    <lineage>
        <taxon>Eukaryota</taxon>
        <taxon>Metazoa</taxon>
        <taxon>Ecdysozoa</taxon>
        <taxon>Arthropoda</taxon>
        <taxon>Hexapoda</taxon>
        <taxon>Insecta</taxon>
        <taxon>Pterygota</taxon>
        <taxon>Neoptera</taxon>
        <taxon>Endopterygota</taxon>
        <taxon>Coleoptera</taxon>
        <taxon>Polyphaga</taxon>
        <taxon>Scarabaeiformia</taxon>
        <taxon>Scarabaeidae</taxon>
        <taxon>Rutelinae</taxon>
        <taxon>Popillia</taxon>
    </lineage>
</organism>
<comment type="caution">
    <text evidence="2">The sequence shown here is derived from an EMBL/GenBank/DDBJ whole genome shotgun (WGS) entry which is preliminary data.</text>
</comment>
<dbReference type="SMART" id="SM00025">
    <property type="entry name" value="Pumilio"/>
    <property type="match status" value="5"/>
</dbReference>
<dbReference type="GO" id="GO:0000056">
    <property type="term" value="P:ribosomal small subunit export from nucleus"/>
    <property type="evidence" value="ECO:0007669"/>
    <property type="project" value="TreeGrafter"/>
</dbReference>
<dbReference type="GO" id="GO:0000447">
    <property type="term" value="P:endonucleolytic cleavage in ITS1 to separate SSU-rRNA from 5.8S rRNA and LSU-rRNA from tricistronic rRNA transcript (SSU-rRNA, 5.8S rRNA, LSU-rRNA)"/>
    <property type="evidence" value="ECO:0007669"/>
    <property type="project" value="TreeGrafter"/>
</dbReference>
<name>A0AAW1NLH5_POPJA</name>
<dbReference type="SUPFAM" id="SSF48371">
    <property type="entry name" value="ARM repeat"/>
    <property type="match status" value="2"/>
</dbReference>
<evidence type="ECO:0000313" key="3">
    <source>
        <dbReference type="Proteomes" id="UP001458880"/>
    </source>
</evidence>
<dbReference type="InterPro" id="IPR011989">
    <property type="entry name" value="ARM-like"/>
</dbReference>
<dbReference type="GO" id="GO:0003723">
    <property type="term" value="F:RNA binding"/>
    <property type="evidence" value="ECO:0007669"/>
    <property type="project" value="InterPro"/>
</dbReference>
<dbReference type="GO" id="GO:0000472">
    <property type="term" value="P:endonucleolytic cleavage to generate mature 5'-end of SSU-rRNA from (SSU-rRNA, 5.8S rRNA, LSU-rRNA)"/>
    <property type="evidence" value="ECO:0007669"/>
    <property type="project" value="TreeGrafter"/>
</dbReference>
<dbReference type="GO" id="GO:0030686">
    <property type="term" value="C:90S preribosome"/>
    <property type="evidence" value="ECO:0007669"/>
    <property type="project" value="TreeGrafter"/>
</dbReference>
<keyword evidence="3" id="KW-1185">Reference proteome</keyword>
<sequence>MEETNNHDPPGGKYKRKRKKTFLKNARKYGKKGCYGRGSQLDAETYQYFVRIMEVYREGFENDEDKRIFVNNVFQQTESEEVKCSCNQVGCRVVEMLLPFANDLVVERYMEAFSEELRPLCADRFASHVLEALLGECCKRSLDKDKEDDIKEKFKGYTLKISKFLLNNLEDYVWDVYGNHIIRSVFRNFAQLPSEDVKQAKKKNSQDVKTESIEIPHYYAEILQEYSERLLTWPQFKELPYSELTSALLQILLRALSKCDKKTLKKYIKKILDECFCKDSEPDRYTQCLEIFMSKPATMLLETMMEIASPKHYTQIYAKCLKGNIRDLAERQSTNFAVQKLLTFSLAEGCKRFAAKQGLFVQFLATALHCESDDKQTDLLKCLCKFVNYEKLQELKIENYEKEKLNLHGTLIVQNILEFNKPIKFVNAILDMDTSDLKGLFSNTMGSHLVDSYMTSKFIGEKSREKLIRKLQGTYQDLASTKYGSRSFEAIWNACNMKFKMNIMDELVYKDAAWSNTEHGKIIASKIDLMLYKRNKEEWKNSSNNVNKLKELRRMEKLFK</sequence>
<dbReference type="EMBL" id="JASPKY010000003">
    <property type="protein sequence ID" value="KAK9758830.1"/>
    <property type="molecule type" value="Genomic_DNA"/>
</dbReference>
<dbReference type="InterPro" id="IPR001313">
    <property type="entry name" value="Pumilio_RNA-bd_rpt"/>
</dbReference>
<dbReference type="Proteomes" id="UP001458880">
    <property type="component" value="Unassembled WGS sequence"/>
</dbReference>